<organism evidence="7 8">
    <name type="scientific">Corynebacterium falsenii</name>
    <dbReference type="NCBI Taxonomy" id="108486"/>
    <lineage>
        <taxon>Bacteria</taxon>
        <taxon>Bacillati</taxon>
        <taxon>Actinomycetota</taxon>
        <taxon>Actinomycetes</taxon>
        <taxon>Mycobacteriales</taxon>
        <taxon>Corynebacteriaceae</taxon>
        <taxon>Corynebacterium</taxon>
    </lineage>
</organism>
<name>A0A418Q8M7_9CORY</name>
<dbReference type="SUPFAM" id="SSF48498">
    <property type="entry name" value="Tetracyclin repressor-like, C-terminal domain"/>
    <property type="match status" value="1"/>
</dbReference>
<evidence type="ECO:0000313" key="7">
    <source>
        <dbReference type="EMBL" id="RIX35808.1"/>
    </source>
</evidence>
<keyword evidence="4" id="KW-0804">Transcription</keyword>
<keyword evidence="8" id="KW-1185">Reference proteome</keyword>
<sequence length="189" mass="21345">MPHAGDTPRDKRADIIVDARRCFATFGYDGATVARLEEATGKSRGAIFHHFDNKDALFLAVAHQDMHMMAELAAEDGLIGAIRFLVDSTDFRDWWGMRVEIIRRINTDPTFARHWQDDQRGLRHVIVERLSEQRQAGRVRTDIDIDTQTQLLELLLDGVLAQMSQGASAARIHAALDTVEHTLRDTSAR</sequence>
<dbReference type="PROSITE" id="PS50977">
    <property type="entry name" value="HTH_TETR_2"/>
    <property type="match status" value="1"/>
</dbReference>
<keyword evidence="2" id="KW-0805">Transcription regulation</keyword>
<dbReference type="EMBL" id="QXJK01000003">
    <property type="protein sequence ID" value="RIX35808.1"/>
    <property type="molecule type" value="Genomic_DNA"/>
</dbReference>
<dbReference type="PANTHER" id="PTHR30055:SF229">
    <property type="entry name" value="HTH-TYPE TRANSCRIPTIONAL REPRESSOR RV1474C"/>
    <property type="match status" value="1"/>
</dbReference>
<dbReference type="InterPro" id="IPR001647">
    <property type="entry name" value="HTH_TetR"/>
</dbReference>
<dbReference type="PANTHER" id="PTHR30055">
    <property type="entry name" value="HTH-TYPE TRANSCRIPTIONAL REGULATOR RUTR"/>
    <property type="match status" value="1"/>
</dbReference>
<gene>
    <name evidence="7" type="ORF">D3M95_03805</name>
</gene>
<proteinExistence type="predicted"/>
<dbReference type="Gene3D" id="1.10.357.10">
    <property type="entry name" value="Tetracycline Repressor, domain 2"/>
    <property type="match status" value="1"/>
</dbReference>
<protein>
    <submittedName>
        <fullName evidence="7">TetR/AcrR family transcriptional regulator</fullName>
    </submittedName>
</protein>
<comment type="caution">
    <text evidence="7">The sequence shown here is derived from an EMBL/GenBank/DDBJ whole genome shotgun (WGS) entry which is preliminary data.</text>
</comment>
<feature type="domain" description="HTH tetR-type" evidence="6">
    <location>
        <begin position="9"/>
        <end position="69"/>
    </location>
</feature>
<dbReference type="PRINTS" id="PR00455">
    <property type="entry name" value="HTHTETR"/>
</dbReference>
<reference evidence="7 8" key="1">
    <citation type="submission" date="2018-09" db="EMBL/GenBank/DDBJ databases">
        <title>Optimization and identification of Corynebacterium falsenii FN1-14 from fish paste.</title>
        <authorList>
            <person name="Daroonpunt R."/>
            <person name="Tanasupawat S."/>
        </authorList>
    </citation>
    <scope>NUCLEOTIDE SEQUENCE [LARGE SCALE GENOMIC DNA]</scope>
    <source>
        <strain evidence="7 8">FN1-14</strain>
    </source>
</reference>
<dbReference type="STRING" id="1451189.CFAL_05455"/>
<evidence type="ECO:0000256" key="2">
    <source>
        <dbReference type="ARBA" id="ARBA00023015"/>
    </source>
</evidence>
<dbReference type="Proteomes" id="UP000285278">
    <property type="component" value="Unassembled WGS sequence"/>
</dbReference>
<evidence type="ECO:0000256" key="3">
    <source>
        <dbReference type="ARBA" id="ARBA00023125"/>
    </source>
</evidence>
<dbReference type="GO" id="GO:0003700">
    <property type="term" value="F:DNA-binding transcription factor activity"/>
    <property type="evidence" value="ECO:0007669"/>
    <property type="project" value="TreeGrafter"/>
</dbReference>
<evidence type="ECO:0000313" key="8">
    <source>
        <dbReference type="Proteomes" id="UP000285278"/>
    </source>
</evidence>
<evidence type="ECO:0000256" key="1">
    <source>
        <dbReference type="ARBA" id="ARBA00022491"/>
    </source>
</evidence>
<dbReference type="Pfam" id="PF00440">
    <property type="entry name" value="TetR_N"/>
    <property type="match status" value="1"/>
</dbReference>
<dbReference type="InterPro" id="IPR009057">
    <property type="entry name" value="Homeodomain-like_sf"/>
</dbReference>
<evidence type="ECO:0000256" key="5">
    <source>
        <dbReference type="PROSITE-ProRule" id="PRU00335"/>
    </source>
</evidence>
<dbReference type="SUPFAM" id="SSF46689">
    <property type="entry name" value="Homeodomain-like"/>
    <property type="match status" value="1"/>
</dbReference>
<feature type="DNA-binding region" description="H-T-H motif" evidence="5">
    <location>
        <begin position="32"/>
        <end position="51"/>
    </location>
</feature>
<evidence type="ECO:0000256" key="4">
    <source>
        <dbReference type="ARBA" id="ARBA00023163"/>
    </source>
</evidence>
<keyword evidence="3 5" id="KW-0238">DNA-binding</keyword>
<dbReference type="OrthoDB" id="5816932at2"/>
<accession>A0A418Q8M7</accession>
<dbReference type="InterPro" id="IPR050109">
    <property type="entry name" value="HTH-type_TetR-like_transc_reg"/>
</dbReference>
<dbReference type="GO" id="GO:0000976">
    <property type="term" value="F:transcription cis-regulatory region binding"/>
    <property type="evidence" value="ECO:0007669"/>
    <property type="project" value="TreeGrafter"/>
</dbReference>
<evidence type="ECO:0000259" key="6">
    <source>
        <dbReference type="PROSITE" id="PS50977"/>
    </source>
</evidence>
<dbReference type="Pfam" id="PF13977">
    <property type="entry name" value="TetR_C_6"/>
    <property type="match status" value="1"/>
</dbReference>
<dbReference type="AlphaFoldDB" id="A0A418Q8M7"/>
<keyword evidence="1" id="KW-0678">Repressor</keyword>
<dbReference type="InterPro" id="IPR036271">
    <property type="entry name" value="Tet_transcr_reg_TetR-rel_C_sf"/>
</dbReference>
<dbReference type="InterPro" id="IPR039538">
    <property type="entry name" value="BetI_C"/>
</dbReference>